<evidence type="ECO:0000256" key="1">
    <source>
        <dbReference type="ARBA" id="ARBA00022691"/>
    </source>
</evidence>
<keyword evidence="2" id="KW-0479">Metal-binding</keyword>
<dbReference type="PANTHER" id="PTHR43273">
    <property type="entry name" value="ANAEROBIC SULFATASE-MATURATING ENZYME HOMOLOG ASLB-RELATED"/>
    <property type="match status" value="1"/>
</dbReference>
<gene>
    <name evidence="6" type="ORF">KSX_61160</name>
</gene>
<comment type="caution">
    <text evidence="6">The sequence shown here is derived from an EMBL/GenBank/DDBJ whole genome shotgun (WGS) entry which is preliminary data.</text>
</comment>
<proteinExistence type="predicted"/>
<dbReference type="SUPFAM" id="SSF102114">
    <property type="entry name" value="Radical SAM enzymes"/>
    <property type="match status" value="1"/>
</dbReference>
<reference evidence="6" key="1">
    <citation type="submission" date="2020-10" db="EMBL/GenBank/DDBJ databases">
        <title>Taxonomic study of unclassified bacteria belonging to the class Ktedonobacteria.</title>
        <authorList>
            <person name="Yabe S."/>
            <person name="Wang C.M."/>
            <person name="Zheng Y."/>
            <person name="Sakai Y."/>
            <person name="Cavaletti L."/>
            <person name="Monciardini P."/>
            <person name="Donadio S."/>
        </authorList>
    </citation>
    <scope>NUCLEOTIDE SEQUENCE</scope>
    <source>
        <strain evidence="6">SOSP1-1</strain>
    </source>
</reference>
<dbReference type="SFLD" id="SFLDG01067">
    <property type="entry name" value="SPASM/twitch_domain_containing"/>
    <property type="match status" value="1"/>
</dbReference>
<evidence type="ECO:0000256" key="3">
    <source>
        <dbReference type="ARBA" id="ARBA00023004"/>
    </source>
</evidence>
<dbReference type="InterPro" id="IPR007197">
    <property type="entry name" value="rSAM"/>
</dbReference>
<keyword evidence="7" id="KW-1185">Reference proteome</keyword>
<dbReference type="Pfam" id="PF04055">
    <property type="entry name" value="Radical_SAM"/>
    <property type="match status" value="1"/>
</dbReference>
<accession>A0A8J3MVS4</accession>
<dbReference type="GO" id="GO:0016491">
    <property type="term" value="F:oxidoreductase activity"/>
    <property type="evidence" value="ECO:0007669"/>
    <property type="project" value="InterPro"/>
</dbReference>
<dbReference type="Proteomes" id="UP000612362">
    <property type="component" value="Unassembled WGS sequence"/>
</dbReference>
<keyword evidence="4" id="KW-0411">Iron-sulfur</keyword>
<dbReference type="EMBL" id="BNJF01000003">
    <property type="protein sequence ID" value="GHO47953.1"/>
    <property type="molecule type" value="Genomic_DNA"/>
</dbReference>
<dbReference type="SFLD" id="SFLDG01386">
    <property type="entry name" value="main_SPASM_domain-containing"/>
    <property type="match status" value="1"/>
</dbReference>
<protein>
    <recommendedName>
        <fullName evidence="5">Radical SAM core domain-containing protein</fullName>
    </recommendedName>
</protein>
<dbReference type="GO" id="GO:0051536">
    <property type="term" value="F:iron-sulfur cluster binding"/>
    <property type="evidence" value="ECO:0007669"/>
    <property type="project" value="UniProtKB-KW"/>
</dbReference>
<dbReference type="InterPro" id="IPR023867">
    <property type="entry name" value="Sulphatase_maturase_rSAM"/>
</dbReference>
<dbReference type="CDD" id="cd01335">
    <property type="entry name" value="Radical_SAM"/>
    <property type="match status" value="1"/>
</dbReference>
<dbReference type="Gene3D" id="3.20.20.70">
    <property type="entry name" value="Aldolase class I"/>
    <property type="match status" value="1"/>
</dbReference>
<evidence type="ECO:0000259" key="5">
    <source>
        <dbReference type="PROSITE" id="PS51918"/>
    </source>
</evidence>
<dbReference type="AlphaFoldDB" id="A0A8J3MVS4"/>
<dbReference type="GO" id="GO:0046872">
    <property type="term" value="F:metal ion binding"/>
    <property type="evidence" value="ECO:0007669"/>
    <property type="project" value="UniProtKB-KW"/>
</dbReference>
<organism evidence="6 7">
    <name type="scientific">Ktedonospora formicarum</name>
    <dbReference type="NCBI Taxonomy" id="2778364"/>
    <lineage>
        <taxon>Bacteria</taxon>
        <taxon>Bacillati</taxon>
        <taxon>Chloroflexota</taxon>
        <taxon>Ktedonobacteria</taxon>
        <taxon>Ktedonobacterales</taxon>
        <taxon>Ktedonobacteraceae</taxon>
        <taxon>Ktedonospora</taxon>
    </lineage>
</organism>
<name>A0A8J3MVS4_9CHLR</name>
<feature type="domain" description="Radical SAM core" evidence="5">
    <location>
        <begin position="3"/>
        <end position="232"/>
    </location>
</feature>
<dbReference type="PANTHER" id="PTHR43273:SF8">
    <property type="entry name" value="RADICAL SAM DOMAIN PROTEIN"/>
    <property type="match status" value="1"/>
</dbReference>
<dbReference type="InterPro" id="IPR058240">
    <property type="entry name" value="rSAM_sf"/>
</dbReference>
<keyword evidence="1" id="KW-0949">S-adenosyl-L-methionine</keyword>
<evidence type="ECO:0000256" key="2">
    <source>
        <dbReference type="ARBA" id="ARBA00022723"/>
    </source>
</evidence>
<dbReference type="InterPro" id="IPR013785">
    <property type="entry name" value="Aldolase_TIM"/>
</dbReference>
<dbReference type="SFLD" id="SFLDG01072">
    <property type="entry name" value="dehydrogenase_like"/>
    <property type="match status" value="1"/>
</dbReference>
<sequence length="365" mass="41097">MNAPIFREALLKLAARCNLNCTYCYWFRDASVYSKPPILTSEAEAAFLARLEEHIQAHDLTGFSLILHGGEPLLFGKVRFVALMDALDAIEQRTGCVIYRSLTTNGVLVDTEWAQLFRLFRVSVTVSIDGPAPVHDRARLDFQGRGSYTRVLQGVAHLREQGLEPGVLAVCDPASDPAETLHHFVDELGFSSFDILIPDATHDDAPTSIAPYYIGLFDLWREHYRQREVTIRYLRSVLNGLQEENTDASGYNPVGTLTVLTDGALEPVDVLRIAGYNSTQTKLSVLEHPLQALEDDPCWREAYRASIELPQVCQECAFLKACEGGYLPHRWSRARRFANPSVYCSDLKRIYAHIRDIEFTPYAKT</sequence>
<keyword evidence="3" id="KW-0408">Iron</keyword>
<evidence type="ECO:0000256" key="4">
    <source>
        <dbReference type="ARBA" id="ARBA00023014"/>
    </source>
</evidence>
<evidence type="ECO:0000313" key="6">
    <source>
        <dbReference type="EMBL" id="GHO47953.1"/>
    </source>
</evidence>
<dbReference type="SFLD" id="SFLDS00029">
    <property type="entry name" value="Radical_SAM"/>
    <property type="match status" value="1"/>
</dbReference>
<dbReference type="PROSITE" id="PS51918">
    <property type="entry name" value="RADICAL_SAM"/>
    <property type="match status" value="1"/>
</dbReference>
<dbReference type="RefSeq" id="WP_220197176.1">
    <property type="nucleotide sequence ID" value="NZ_BNJF01000003.1"/>
</dbReference>
<evidence type="ECO:0000313" key="7">
    <source>
        <dbReference type="Proteomes" id="UP000612362"/>
    </source>
</evidence>